<dbReference type="InterPro" id="IPR027291">
    <property type="entry name" value="Glyco_hydro_38_N_sf"/>
</dbReference>
<dbReference type="PANTHER" id="PTHR41695:SF1">
    <property type="entry name" value="1,4-ALPHA-GLUCAN BRANCHING ENZYME TK1436"/>
    <property type="match status" value="1"/>
</dbReference>
<dbReference type="KEGG" id="ocy:OSSY52_02760"/>
<reference evidence="8 9" key="1">
    <citation type="submission" date="2018-06" db="EMBL/GenBank/DDBJ databases">
        <title>Genome sequencing of Oceanotoga sp. sy52.</title>
        <authorList>
            <person name="Mori K."/>
        </authorList>
    </citation>
    <scope>NUCLEOTIDE SEQUENCE [LARGE SCALE GENOMIC DNA]</scope>
    <source>
        <strain evidence="9">sy52</strain>
    </source>
</reference>
<feature type="binding site" evidence="4">
    <location>
        <position position="259"/>
    </location>
    <ligand>
        <name>substrate</name>
    </ligand>
</feature>
<dbReference type="CDD" id="cd10792">
    <property type="entry name" value="GH57N_AmyC_like"/>
    <property type="match status" value="1"/>
</dbReference>
<feature type="domain" description="Glycoside hydrolase family 57 N-terminal" evidence="6">
    <location>
        <begin position="7"/>
        <end position="311"/>
    </location>
</feature>
<dbReference type="Pfam" id="PF03065">
    <property type="entry name" value="Glyco_hydro_57"/>
    <property type="match status" value="1"/>
</dbReference>
<keyword evidence="2 5" id="KW-0119">Carbohydrate metabolism</keyword>
<dbReference type="GO" id="GO:0016787">
    <property type="term" value="F:hydrolase activity"/>
    <property type="evidence" value="ECO:0007669"/>
    <property type="project" value="UniProtKB-KW"/>
</dbReference>
<dbReference type="Gene3D" id="1.20.1430.10">
    <property type="entry name" value="Families 57/38 glycoside transferase, middle domain"/>
    <property type="match status" value="1"/>
</dbReference>
<evidence type="ECO:0000256" key="4">
    <source>
        <dbReference type="PIRSR" id="PIRSR640042-2"/>
    </source>
</evidence>
<dbReference type="InterPro" id="IPR028995">
    <property type="entry name" value="Glyco_hydro_57/38_cen_sf"/>
</dbReference>
<dbReference type="GO" id="GO:0005576">
    <property type="term" value="C:extracellular region"/>
    <property type="evidence" value="ECO:0007669"/>
    <property type="project" value="TreeGrafter"/>
</dbReference>
<organism evidence="8 9">
    <name type="scientific">Tepiditoga spiralis</name>
    <dbReference type="NCBI Taxonomy" id="2108365"/>
    <lineage>
        <taxon>Bacteria</taxon>
        <taxon>Thermotogati</taxon>
        <taxon>Thermotogota</taxon>
        <taxon>Thermotogae</taxon>
        <taxon>Petrotogales</taxon>
        <taxon>Petrotogaceae</taxon>
        <taxon>Tepiditoga</taxon>
    </lineage>
</organism>
<sequence>MKGKFLLVLHAHLPYIRHPNFDDFMEEHWLFEAINETYIPLLKVFDSLDKKNIDFKLTLSITPPLMEMLVSKNLNKKFLNYMHNLIDLSKKEIEKTKTEDPRKHKMAKYYNKLFNENLKLYLDKFNQNILQGFKEFQEKGYIEMVTCNGTHGFLPTMIEYPAAIRAQIKTGINTYKKYFNEAPNGIWLAECGYFKGLDKYLSEENLKYFFVDSHAFWYSEIPARYNVYRPIITPNNIFAFARDPESSEQIWSADIGYPGDSRYRDFYRDIGFDREYSYIKPYIDKSGIRSNTGIKYYKITDKTLNSNEKDYYDIDESMQAVVQHAKDFVNKKTIQIENMQNFEEEPIIVAPFDAELFGHWWYEGPMFLEKLFEEISKSNLLSTSIPTEIIKSSKKIQILEPAPSTWGKNGYNEVWINDSNDWIYPYLNEMIEKMIKYAKSKSNISKIEERTLNQMARELLLAQSSDWAFIMSTNTTVEYAKNRFQTHVKRFFELEEMIKNKTINEETLSKYEWLDKIFKNMDFRIYRNNEFAI</sequence>
<dbReference type="GO" id="GO:0003844">
    <property type="term" value="F:1,4-alpha-glucan branching enzyme activity"/>
    <property type="evidence" value="ECO:0007669"/>
    <property type="project" value="InterPro"/>
</dbReference>
<name>A0A7G1G2P1_9BACT</name>
<feature type="binding site" evidence="4">
    <location>
        <position position="466"/>
    </location>
    <ligand>
        <name>substrate</name>
    </ligand>
</feature>
<dbReference type="RefSeq" id="WP_190615264.1">
    <property type="nucleotide sequence ID" value="NZ_AP018712.1"/>
</dbReference>
<gene>
    <name evidence="8" type="ORF">OSSY52_02760</name>
</gene>
<dbReference type="GO" id="GO:0030979">
    <property type="term" value="P:alpha-glucan biosynthetic process"/>
    <property type="evidence" value="ECO:0007669"/>
    <property type="project" value="InterPro"/>
</dbReference>
<accession>A0A7G1G2P1</accession>
<dbReference type="InterPro" id="IPR011330">
    <property type="entry name" value="Glyco_hydro/deAcase_b/a-brl"/>
</dbReference>
<dbReference type="Pfam" id="PF09210">
    <property type="entry name" value="BE_C"/>
    <property type="match status" value="1"/>
</dbReference>
<keyword evidence="8" id="KW-0378">Hydrolase</keyword>
<evidence type="ECO:0000256" key="1">
    <source>
        <dbReference type="ARBA" id="ARBA00006821"/>
    </source>
</evidence>
<dbReference type="Gene3D" id="3.20.110.10">
    <property type="entry name" value="Glycoside hydrolase 38, N terminal domain"/>
    <property type="match status" value="1"/>
</dbReference>
<evidence type="ECO:0000259" key="6">
    <source>
        <dbReference type="Pfam" id="PF03065"/>
    </source>
</evidence>
<dbReference type="InParanoid" id="A0A7G1G2P1"/>
<dbReference type="Proteomes" id="UP000516361">
    <property type="component" value="Chromosome"/>
</dbReference>
<keyword evidence="9" id="KW-1185">Reference proteome</keyword>
<dbReference type="AlphaFoldDB" id="A0A7G1G2P1"/>
<dbReference type="InterPro" id="IPR040042">
    <property type="entry name" value="Branching_enz_MT3115-like"/>
</dbReference>
<feature type="binding site" evidence="4">
    <location>
        <position position="242"/>
    </location>
    <ligand>
        <name>substrate</name>
    </ligand>
</feature>
<comment type="similarity">
    <text evidence="1 5">Belongs to the glycosyl hydrolase 57 family.</text>
</comment>
<evidence type="ECO:0000256" key="3">
    <source>
        <dbReference type="PIRSR" id="PIRSR640042-1"/>
    </source>
</evidence>
<feature type="domain" description="1,4-alpha-glucan branching enzyme C-terminal" evidence="7">
    <location>
        <begin position="427"/>
        <end position="526"/>
    </location>
</feature>
<feature type="active site" description="Proton donor" evidence="3">
    <location>
        <position position="353"/>
    </location>
</feature>
<protein>
    <submittedName>
        <fullName evidence="8">Glycoside hydrolase</fullName>
    </submittedName>
</protein>
<evidence type="ECO:0000313" key="8">
    <source>
        <dbReference type="EMBL" id="BBE30135.1"/>
    </source>
</evidence>
<dbReference type="SUPFAM" id="SSF88688">
    <property type="entry name" value="Families 57/38 glycoside transferase middle domain"/>
    <property type="match status" value="1"/>
</dbReference>
<dbReference type="EMBL" id="AP018712">
    <property type="protein sequence ID" value="BBE30135.1"/>
    <property type="molecule type" value="Genomic_DNA"/>
</dbReference>
<dbReference type="SUPFAM" id="SSF88713">
    <property type="entry name" value="Glycoside hydrolase/deacetylase"/>
    <property type="match status" value="1"/>
</dbReference>
<evidence type="ECO:0000256" key="2">
    <source>
        <dbReference type="ARBA" id="ARBA00023277"/>
    </source>
</evidence>
<dbReference type="InterPro" id="IPR004300">
    <property type="entry name" value="Glyco_hydro_57_N"/>
</dbReference>
<evidence type="ECO:0000313" key="9">
    <source>
        <dbReference type="Proteomes" id="UP000516361"/>
    </source>
</evidence>
<evidence type="ECO:0000259" key="7">
    <source>
        <dbReference type="Pfam" id="PF09210"/>
    </source>
</evidence>
<dbReference type="PANTHER" id="PTHR41695">
    <property type="entry name" value="1,4-ALPHA-GLUCAN BRANCHING ENZYME RV3031-RELATED"/>
    <property type="match status" value="1"/>
</dbReference>
<evidence type="ECO:0000256" key="5">
    <source>
        <dbReference type="RuleBase" id="RU361196"/>
    </source>
</evidence>
<feature type="active site" description="Nucleophile" evidence="3">
    <location>
        <position position="190"/>
    </location>
</feature>
<feature type="binding site" evidence="4">
    <location>
        <position position="406"/>
    </location>
    <ligand>
        <name>substrate</name>
    </ligand>
</feature>
<dbReference type="InterPro" id="IPR037090">
    <property type="entry name" value="57_glycoside_trans_central"/>
</dbReference>
<proteinExistence type="inferred from homology"/>
<dbReference type="InterPro" id="IPR015293">
    <property type="entry name" value="BE_C"/>
</dbReference>